<evidence type="ECO:0000313" key="4">
    <source>
        <dbReference type="Proteomes" id="UP000276991"/>
    </source>
</evidence>
<dbReference type="GO" id="GO:0005802">
    <property type="term" value="C:trans-Golgi network"/>
    <property type="evidence" value="ECO:0007669"/>
    <property type="project" value="TreeGrafter"/>
</dbReference>
<feature type="signal peptide" evidence="2">
    <location>
        <begin position="1"/>
        <end position="22"/>
    </location>
</feature>
<protein>
    <submittedName>
        <fullName evidence="3">Uncharacterized protein</fullName>
    </submittedName>
</protein>
<dbReference type="EMBL" id="UPTC01000773">
    <property type="protein sequence ID" value="VBB30057.1"/>
    <property type="molecule type" value="Genomic_DNA"/>
</dbReference>
<feature type="non-terminal residue" evidence="3">
    <location>
        <position position="1"/>
    </location>
</feature>
<dbReference type="Proteomes" id="UP000276991">
    <property type="component" value="Unassembled WGS sequence"/>
</dbReference>
<organism evidence="3 4">
    <name type="scientific">Acanthocheilonema viteae</name>
    <name type="common">Filarial nematode worm</name>
    <name type="synonym">Dipetalonema viteae</name>
    <dbReference type="NCBI Taxonomy" id="6277"/>
    <lineage>
        <taxon>Eukaryota</taxon>
        <taxon>Metazoa</taxon>
        <taxon>Ecdysozoa</taxon>
        <taxon>Nematoda</taxon>
        <taxon>Chromadorea</taxon>
        <taxon>Rhabditida</taxon>
        <taxon>Spirurina</taxon>
        <taxon>Spiruromorpha</taxon>
        <taxon>Filarioidea</taxon>
        <taxon>Onchocercidae</taxon>
        <taxon>Acanthocheilonema</taxon>
    </lineage>
</organism>
<dbReference type="InterPro" id="IPR013935">
    <property type="entry name" value="Trs120_TRAPPC9"/>
</dbReference>
<gene>
    <name evidence="3" type="ORF">NAV_LOCUS4848</name>
</gene>
<feature type="region of interest" description="Disordered" evidence="1">
    <location>
        <begin position="340"/>
        <end position="360"/>
    </location>
</feature>
<dbReference type="AlphaFoldDB" id="A0A498SEG6"/>
<evidence type="ECO:0000256" key="1">
    <source>
        <dbReference type="SAM" id="MobiDB-lite"/>
    </source>
</evidence>
<dbReference type="PANTHER" id="PTHR21512:SF5">
    <property type="entry name" value="TRAFFICKING PROTEIN PARTICLE COMPLEX SUBUNIT 9"/>
    <property type="match status" value="1"/>
</dbReference>
<keyword evidence="4" id="KW-1185">Reference proteome</keyword>
<dbReference type="OrthoDB" id="27962at2759"/>
<feature type="chain" id="PRO_5019784153" evidence="2">
    <location>
        <begin position="23"/>
        <end position="360"/>
    </location>
</feature>
<reference evidence="3 4" key="1">
    <citation type="submission" date="2018-08" db="EMBL/GenBank/DDBJ databases">
        <authorList>
            <person name="Laetsch R D."/>
            <person name="Stevens L."/>
            <person name="Kumar S."/>
            <person name="Blaxter L. M."/>
        </authorList>
    </citation>
    <scope>NUCLEOTIDE SEQUENCE [LARGE SCALE GENOMIC DNA]</scope>
</reference>
<keyword evidence="2" id="KW-0732">Signal</keyword>
<dbReference type="STRING" id="6277.A0A498SEG6"/>
<sequence length="360" mass="40268">QYERRCRLPLAVSIVPAVTVAAWHVLPGDGPTTRYVVVDVTNNTEWDAELTYGKDRVIGVQPKEFCRVPLLCKCCSEVASNAFQEAASRTSHMMQMQEMERLRQILERHVSWHLDIRWSISSSNLSGSVPVGPLLSSVSLLKQLVVPVISVQASVNGILFMSDDEIAVGIGEIVDLTLSLITPTNGNVRKLKACSVFEADNNFIFAALQNTRSFSGLIQLQCYRDLQNGSFIESNDNMIVLNTESIPFRIMQQEEVVETATASPSDTISIENDYAPIAAANFNNELVEQVIIRETFHANFQLLFRHEGAHKRIEILFNWLSALTEFSNDDVNGRHICNNDDGVIQKQNRTGSKKKQNVEN</sequence>
<name>A0A498SEG6_ACAVI</name>
<proteinExistence type="predicted"/>
<evidence type="ECO:0000256" key="2">
    <source>
        <dbReference type="SAM" id="SignalP"/>
    </source>
</evidence>
<evidence type="ECO:0000313" key="3">
    <source>
        <dbReference type="EMBL" id="VBB30057.1"/>
    </source>
</evidence>
<accession>A0A498SEG6</accession>
<feature type="compositionally biased region" description="Basic residues" evidence="1">
    <location>
        <begin position="351"/>
        <end position="360"/>
    </location>
</feature>
<dbReference type="PANTHER" id="PTHR21512">
    <property type="entry name" value="TRAFFICKING PROTEIN PARTICLE COMPLEX SUBUNIT 9"/>
    <property type="match status" value="1"/>
</dbReference>